<dbReference type="Pfam" id="PF08085">
    <property type="entry name" value="Entericidin"/>
    <property type="match status" value="1"/>
</dbReference>
<evidence type="ECO:0008006" key="9">
    <source>
        <dbReference type="Google" id="ProtNLM"/>
    </source>
</evidence>
<dbReference type="AlphaFoldDB" id="A0A0G4JVW9"/>
<comment type="similarity">
    <text evidence="1">Belongs to the EcnA/EcnB lipoprotein family.</text>
</comment>
<sequence>MLNLLVTTMKLVKLLIASLLMAAVLSGCNTARGFGQDVEKLGSKISSSAS</sequence>
<evidence type="ECO:0000313" key="7">
    <source>
        <dbReference type="EMBL" id="CPR17233.1"/>
    </source>
</evidence>
<dbReference type="EMBL" id="CGIG01000001">
    <property type="protein sequence ID" value="CPR17233.1"/>
    <property type="molecule type" value="Genomic_DNA"/>
</dbReference>
<evidence type="ECO:0000313" key="8">
    <source>
        <dbReference type="Proteomes" id="UP000044377"/>
    </source>
</evidence>
<keyword evidence="4" id="KW-0472">Membrane</keyword>
<keyword evidence="3" id="KW-0732">Signal</keyword>
<dbReference type="InterPro" id="IPR012556">
    <property type="entry name" value="Entericidin"/>
</dbReference>
<evidence type="ECO:0000256" key="4">
    <source>
        <dbReference type="ARBA" id="ARBA00023136"/>
    </source>
</evidence>
<dbReference type="GO" id="GO:0009636">
    <property type="term" value="P:response to toxic substance"/>
    <property type="evidence" value="ECO:0007669"/>
    <property type="project" value="InterPro"/>
</dbReference>
<evidence type="ECO:0000256" key="2">
    <source>
        <dbReference type="ARBA" id="ARBA00022475"/>
    </source>
</evidence>
<dbReference type="Proteomes" id="UP000044377">
    <property type="component" value="Unassembled WGS sequence"/>
</dbReference>
<dbReference type="GO" id="GO:0016020">
    <property type="term" value="C:membrane"/>
    <property type="evidence" value="ECO:0007669"/>
    <property type="project" value="InterPro"/>
</dbReference>
<name>A0A0G4JVW9_9GAMM</name>
<proteinExistence type="inferred from homology"/>
<keyword evidence="8" id="KW-1185">Reference proteome</keyword>
<evidence type="ECO:0000256" key="3">
    <source>
        <dbReference type="ARBA" id="ARBA00022729"/>
    </source>
</evidence>
<keyword evidence="6" id="KW-0449">Lipoprotein</keyword>
<protein>
    <recommendedName>
        <fullName evidence="9">Entericidin A</fullName>
    </recommendedName>
</protein>
<gene>
    <name evidence="7" type="ORF">BN1221_02525c</name>
</gene>
<keyword evidence="5" id="KW-0564">Palmitate</keyword>
<organism evidence="7 8">
    <name type="scientific">Brenneria goodwinii</name>
    <dbReference type="NCBI Taxonomy" id="1109412"/>
    <lineage>
        <taxon>Bacteria</taxon>
        <taxon>Pseudomonadati</taxon>
        <taxon>Pseudomonadota</taxon>
        <taxon>Gammaproteobacteria</taxon>
        <taxon>Enterobacterales</taxon>
        <taxon>Pectobacteriaceae</taxon>
        <taxon>Brenneria</taxon>
    </lineage>
</organism>
<reference evidence="8" key="1">
    <citation type="submission" date="2015-01" db="EMBL/GenBank/DDBJ databases">
        <authorList>
            <person name="Paterson Steve"/>
        </authorList>
    </citation>
    <scope>NUCLEOTIDE SEQUENCE [LARGE SCALE GENOMIC DNA]</scope>
    <source>
        <strain evidence="8">OBR1</strain>
    </source>
</reference>
<accession>A0A0G4JVW9</accession>
<evidence type="ECO:0000256" key="6">
    <source>
        <dbReference type="ARBA" id="ARBA00023288"/>
    </source>
</evidence>
<keyword evidence="2" id="KW-1003">Cell membrane</keyword>
<evidence type="ECO:0000256" key="1">
    <source>
        <dbReference type="ARBA" id="ARBA00010296"/>
    </source>
</evidence>
<evidence type="ECO:0000256" key="5">
    <source>
        <dbReference type="ARBA" id="ARBA00023139"/>
    </source>
</evidence>